<evidence type="ECO:0000256" key="2">
    <source>
        <dbReference type="ARBA" id="ARBA00023295"/>
    </source>
</evidence>
<dbReference type="PANTHER" id="PTHR12304:SF4">
    <property type="entry name" value="URIDINE NUCLEOSIDASE"/>
    <property type="match status" value="1"/>
</dbReference>
<dbReference type="AlphaFoldDB" id="A0A1E3L3A2"/>
<proteinExistence type="predicted"/>
<evidence type="ECO:0000313" key="5">
    <source>
        <dbReference type="Proteomes" id="UP000094578"/>
    </source>
</evidence>
<dbReference type="Pfam" id="PF01156">
    <property type="entry name" value="IU_nuc_hydro"/>
    <property type="match status" value="1"/>
</dbReference>
<dbReference type="CDD" id="cd02651">
    <property type="entry name" value="nuc_hydro_IU_UC_XIUA"/>
    <property type="match status" value="1"/>
</dbReference>
<evidence type="ECO:0000259" key="3">
    <source>
        <dbReference type="Pfam" id="PF01156"/>
    </source>
</evidence>
<dbReference type="PATRIC" id="fig|1886670.3.peg.2278"/>
<accession>A0A1E3L3A2</accession>
<keyword evidence="5" id="KW-1185">Reference proteome</keyword>
<dbReference type="GO" id="GO:0005829">
    <property type="term" value="C:cytosol"/>
    <property type="evidence" value="ECO:0007669"/>
    <property type="project" value="TreeGrafter"/>
</dbReference>
<comment type="caution">
    <text evidence="4">The sequence shown here is derived from an EMBL/GenBank/DDBJ whole genome shotgun (WGS) entry which is preliminary data.</text>
</comment>
<dbReference type="STRING" id="1886670.PTI45_02238"/>
<keyword evidence="1 4" id="KW-0378">Hydrolase</keyword>
<name>A0A1E3L3A2_9BACL</name>
<dbReference type="EC" id="3.2.2.1" evidence="4"/>
<dbReference type="InterPro" id="IPR001910">
    <property type="entry name" value="Inosine/uridine_hydrolase_dom"/>
</dbReference>
<feature type="domain" description="Inosine/uridine-preferring nucleoside hydrolase" evidence="3">
    <location>
        <begin position="8"/>
        <end position="307"/>
    </location>
</feature>
<organism evidence="4 5">
    <name type="scientific">Paenibacillus nuruki</name>
    <dbReference type="NCBI Taxonomy" id="1886670"/>
    <lineage>
        <taxon>Bacteria</taxon>
        <taxon>Bacillati</taxon>
        <taxon>Bacillota</taxon>
        <taxon>Bacilli</taxon>
        <taxon>Bacillales</taxon>
        <taxon>Paenibacillaceae</taxon>
        <taxon>Paenibacillus</taxon>
    </lineage>
</organism>
<keyword evidence="2 4" id="KW-0326">Glycosidase</keyword>
<dbReference type="Gene3D" id="3.90.245.10">
    <property type="entry name" value="Ribonucleoside hydrolase-like"/>
    <property type="match status" value="1"/>
</dbReference>
<dbReference type="PROSITE" id="PS51257">
    <property type="entry name" value="PROKAR_LIPOPROTEIN"/>
    <property type="match status" value="1"/>
</dbReference>
<evidence type="ECO:0000313" key="4">
    <source>
        <dbReference type="EMBL" id="ODP28248.1"/>
    </source>
</evidence>
<dbReference type="PANTHER" id="PTHR12304">
    <property type="entry name" value="INOSINE-URIDINE PREFERRING NUCLEOSIDE HYDROLASE"/>
    <property type="match status" value="1"/>
</dbReference>
<dbReference type="SUPFAM" id="SSF53590">
    <property type="entry name" value="Nucleoside hydrolase"/>
    <property type="match status" value="1"/>
</dbReference>
<gene>
    <name evidence="4" type="ORF">PTI45_02238</name>
</gene>
<protein>
    <submittedName>
        <fullName evidence="4">Purine nucleosidase</fullName>
        <ecNumber evidence="4">3.2.2.1</ecNumber>
    </submittedName>
</protein>
<dbReference type="GO" id="GO:0006152">
    <property type="term" value="P:purine nucleoside catabolic process"/>
    <property type="evidence" value="ECO:0007669"/>
    <property type="project" value="TreeGrafter"/>
</dbReference>
<dbReference type="InterPro" id="IPR036452">
    <property type="entry name" value="Ribo_hydro-like"/>
</dbReference>
<dbReference type="GO" id="GO:0008477">
    <property type="term" value="F:purine nucleosidase activity"/>
    <property type="evidence" value="ECO:0007669"/>
    <property type="project" value="UniProtKB-EC"/>
</dbReference>
<dbReference type="Proteomes" id="UP000094578">
    <property type="component" value="Unassembled WGS sequence"/>
</dbReference>
<dbReference type="EMBL" id="MDER01000039">
    <property type="protein sequence ID" value="ODP28248.1"/>
    <property type="molecule type" value="Genomic_DNA"/>
</dbReference>
<reference evidence="4 5" key="1">
    <citation type="submission" date="2016-08" db="EMBL/GenBank/DDBJ databases">
        <title>Genome sequencing of Paenibacillus sp. TI45-13ar, isolated from Korean traditional nuruk.</title>
        <authorList>
            <person name="Kim S.-J."/>
        </authorList>
    </citation>
    <scope>NUCLEOTIDE SEQUENCE [LARGE SCALE GENOMIC DNA]</scope>
    <source>
        <strain evidence="4 5">TI45-13ar</strain>
    </source>
</reference>
<evidence type="ECO:0000256" key="1">
    <source>
        <dbReference type="ARBA" id="ARBA00022801"/>
    </source>
</evidence>
<dbReference type="InterPro" id="IPR023186">
    <property type="entry name" value="IUNH"/>
</dbReference>
<sequence>MSAGQRKVIMDVDTGIDDALGIMLAVGSGSCDILGITTVNGNVSMQQATTNTFKILQLIDRTDIPVFAGADAPLVREPRFEHSVHGNDGIGGALTEMQVEQHVQPQAAHEFMIEQIMSHPGEITLILTAPLTNVALAIQQQPEIVANVKEIVIMGGAVNEYGNITPTAEYNMYVDPEAAKQVLNAGFVNLVLVPLDVTRKVLLNNNHLGALNRTAQPEIAVYVGQSTSAYMERYEQRNGVKACAMHDPLAVAAALYPDVISTTLYHVDVETNSNLCDGQTVCDFQNRLGKQPNVQVALTVNHIAFFKIFLESLSNLKATEPVASVELELIENAEQISLK</sequence>